<gene>
    <name evidence="2" type="ORF">ACFQZQ_00365</name>
</gene>
<accession>A0ABW2YH06</accession>
<protein>
    <recommendedName>
        <fullName evidence="4">DUF1232 domain-containing protein</fullName>
    </recommendedName>
</protein>
<feature type="compositionally biased region" description="Pro residues" evidence="1">
    <location>
        <begin position="1"/>
        <end position="11"/>
    </location>
</feature>
<proteinExistence type="predicted"/>
<reference evidence="3" key="1">
    <citation type="journal article" date="2019" name="Int. J. Syst. Evol. Microbiol.">
        <title>The Global Catalogue of Microorganisms (GCM) 10K type strain sequencing project: providing services to taxonomists for standard genome sequencing and annotation.</title>
        <authorList>
            <consortium name="The Broad Institute Genomics Platform"/>
            <consortium name="The Broad Institute Genome Sequencing Center for Infectious Disease"/>
            <person name="Wu L."/>
            <person name="Ma J."/>
        </authorList>
    </citation>
    <scope>NUCLEOTIDE SEQUENCE [LARGE SCALE GENOMIC DNA]</scope>
    <source>
        <strain evidence="3">CCUG 55491</strain>
    </source>
</reference>
<sequence>MRLPVPTPTADPLPFEELKERSEETRVSVPLRSDAVARFDALLHELNPDAPRADPDRIQRLANWLVTLPDDTASDVLDRRLHRINELRAMLDDPDWDADDATRSRLEKLLGYIDRDDGLISDHEPLLGLLDDVLLIELAWPAFAEEAEEYRDFSAYRSDEHPAGSGGEQRAAWLQDRLAEIGLLQHQLRVNDSHYVQRGQPEQMFRVG</sequence>
<feature type="region of interest" description="Disordered" evidence="1">
    <location>
        <begin position="1"/>
        <end position="27"/>
    </location>
</feature>
<name>A0ABW2YH06_9GAMM</name>
<organism evidence="2 3">
    <name type="scientific">Lysobacter koreensis</name>
    <dbReference type="NCBI Taxonomy" id="266122"/>
    <lineage>
        <taxon>Bacteria</taxon>
        <taxon>Pseudomonadati</taxon>
        <taxon>Pseudomonadota</taxon>
        <taxon>Gammaproteobacteria</taxon>
        <taxon>Lysobacterales</taxon>
        <taxon>Lysobacteraceae</taxon>
        <taxon>Lysobacter</taxon>
    </lineage>
</organism>
<feature type="compositionally biased region" description="Basic and acidic residues" evidence="1">
    <location>
        <begin position="16"/>
        <end position="26"/>
    </location>
</feature>
<dbReference type="RefSeq" id="WP_386810709.1">
    <property type="nucleotide sequence ID" value="NZ_JBHTIH010000002.1"/>
</dbReference>
<comment type="caution">
    <text evidence="2">The sequence shown here is derived from an EMBL/GenBank/DDBJ whole genome shotgun (WGS) entry which is preliminary data.</text>
</comment>
<evidence type="ECO:0000313" key="3">
    <source>
        <dbReference type="Proteomes" id="UP001597090"/>
    </source>
</evidence>
<evidence type="ECO:0000256" key="1">
    <source>
        <dbReference type="SAM" id="MobiDB-lite"/>
    </source>
</evidence>
<dbReference type="EMBL" id="JBHTIH010000002">
    <property type="protein sequence ID" value="MFD0737745.1"/>
    <property type="molecule type" value="Genomic_DNA"/>
</dbReference>
<evidence type="ECO:0008006" key="4">
    <source>
        <dbReference type="Google" id="ProtNLM"/>
    </source>
</evidence>
<evidence type="ECO:0000313" key="2">
    <source>
        <dbReference type="EMBL" id="MFD0737745.1"/>
    </source>
</evidence>
<dbReference type="Proteomes" id="UP001597090">
    <property type="component" value="Unassembled WGS sequence"/>
</dbReference>
<keyword evidence="3" id="KW-1185">Reference proteome</keyword>